<name>A0A4Y9SVC9_9BURK</name>
<dbReference type="Proteomes" id="UP000297258">
    <property type="component" value="Unassembled WGS sequence"/>
</dbReference>
<feature type="transmembrane region" description="Helical" evidence="7">
    <location>
        <begin position="171"/>
        <end position="190"/>
    </location>
</feature>
<dbReference type="Pfam" id="PF13440">
    <property type="entry name" value="Polysacc_synt_3"/>
    <property type="match status" value="1"/>
</dbReference>
<feature type="transmembrane region" description="Helical" evidence="7">
    <location>
        <begin position="324"/>
        <end position="345"/>
    </location>
</feature>
<dbReference type="PANTHER" id="PTHR30250:SF10">
    <property type="entry name" value="LIPOPOLYSACCHARIDE BIOSYNTHESIS PROTEIN WZXC"/>
    <property type="match status" value="1"/>
</dbReference>
<dbReference type="InterPro" id="IPR050833">
    <property type="entry name" value="Poly_Biosynth_Transport"/>
</dbReference>
<dbReference type="AlphaFoldDB" id="A0A4Y9SVC9"/>
<dbReference type="CDD" id="cd13127">
    <property type="entry name" value="MATE_tuaB_like"/>
    <property type="match status" value="1"/>
</dbReference>
<evidence type="ECO:0000256" key="1">
    <source>
        <dbReference type="ARBA" id="ARBA00004651"/>
    </source>
</evidence>
<keyword evidence="9" id="KW-1185">Reference proteome</keyword>
<comment type="similarity">
    <text evidence="2">Belongs to the polysaccharide synthase family.</text>
</comment>
<feature type="transmembrane region" description="Helical" evidence="7">
    <location>
        <begin position="114"/>
        <end position="136"/>
    </location>
</feature>
<accession>A0A4Y9SVC9</accession>
<evidence type="ECO:0000313" key="9">
    <source>
        <dbReference type="Proteomes" id="UP000297258"/>
    </source>
</evidence>
<organism evidence="8 9">
    <name type="scientific">Massilia horti</name>
    <dbReference type="NCBI Taxonomy" id="2562153"/>
    <lineage>
        <taxon>Bacteria</taxon>
        <taxon>Pseudomonadati</taxon>
        <taxon>Pseudomonadota</taxon>
        <taxon>Betaproteobacteria</taxon>
        <taxon>Burkholderiales</taxon>
        <taxon>Oxalobacteraceae</taxon>
        <taxon>Telluria group</taxon>
        <taxon>Massilia</taxon>
    </lineage>
</organism>
<sequence length="501" mass="54185">MNEINNEIAKGAAWMVAFKFLDRGIGLASTVVLARLLAPTDFGLIAMAMMLIAALQLLVAFSFDVHLIQKADAGRAEFDTVWTFNVLFGLAIGAALALLAHFMAGFYREPRLEAVIYTLALGCVANGLANVGPVMFRREMRFDREFKFMLGKRLAPVAVTIPIALWLHSYWALALGQLTGTFVAVALSYYMSSYRPRFSLAARAELFHASKWLVVNNMLAFLNGRAAEFVIGKFAGASGLGVYTISNEISTLPTTELVAPINRAAFPGYARLAHDLARLRDSFLGVISMIALFAIPAGLGIAALADLMVPAVLGWKWQAATPLIQVLALYGVLGALQTNIGYVYLAVGRPRLITIVAFVQFLVLLALLLPATWYHGAIGAAVAFLGTALLMAPVNQILIAHQLRLSLPAYLARLWRPLVAGLAMVLALVAFKQVVATQHTLALAATLLAGIAFGALVYSACLYLLWRVAGRPDSAERVCLTQIEQAMHRAGVRVNFGLEPR</sequence>
<feature type="transmembrane region" description="Helical" evidence="7">
    <location>
        <begin position="352"/>
        <end position="371"/>
    </location>
</feature>
<keyword evidence="4 7" id="KW-0812">Transmembrane</keyword>
<dbReference type="GO" id="GO:0005886">
    <property type="term" value="C:plasma membrane"/>
    <property type="evidence" value="ECO:0007669"/>
    <property type="project" value="UniProtKB-SubCell"/>
</dbReference>
<comment type="caution">
    <text evidence="8">The sequence shown here is derived from an EMBL/GenBank/DDBJ whole genome shotgun (WGS) entry which is preliminary data.</text>
</comment>
<evidence type="ECO:0000256" key="6">
    <source>
        <dbReference type="ARBA" id="ARBA00023136"/>
    </source>
</evidence>
<dbReference type="OrthoDB" id="5486360at2"/>
<dbReference type="PANTHER" id="PTHR30250">
    <property type="entry name" value="PST FAMILY PREDICTED COLANIC ACID TRANSPORTER"/>
    <property type="match status" value="1"/>
</dbReference>
<evidence type="ECO:0000256" key="7">
    <source>
        <dbReference type="SAM" id="Phobius"/>
    </source>
</evidence>
<proteinExistence type="inferred from homology"/>
<dbReference type="RefSeq" id="WP_135190738.1">
    <property type="nucleotide sequence ID" value="NZ_SPUM01000108.1"/>
</dbReference>
<feature type="transmembrane region" description="Helical" evidence="7">
    <location>
        <begin position="441"/>
        <end position="466"/>
    </location>
</feature>
<evidence type="ECO:0000313" key="8">
    <source>
        <dbReference type="EMBL" id="TFW30670.1"/>
    </source>
</evidence>
<feature type="transmembrane region" description="Helical" evidence="7">
    <location>
        <begin position="80"/>
        <end position="102"/>
    </location>
</feature>
<feature type="transmembrane region" description="Helical" evidence="7">
    <location>
        <begin position="20"/>
        <end position="38"/>
    </location>
</feature>
<dbReference type="EMBL" id="SPUM01000108">
    <property type="protein sequence ID" value="TFW30670.1"/>
    <property type="molecule type" value="Genomic_DNA"/>
</dbReference>
<feature type="transmembrane region" description="Helical" evidence="7">
    <location>
        <begin position="414"/>
        <end position="435"/>
    </location>
</feature>
<evidence type="ECO:0000256" key="2">
    <source>
        <dbReference type="ARBA" id="ARBA00007430"/>
    </source>
</evidence>
<keyword evidence="3" id="KW-1003">Cell membrane</keyword>
<feature type="transmembrane region" description="Helical" evidence="7">
    <location>
        <begin position="148"/>
        <end position="165"/>
    </location>
</feature>
<protein>
    <submittedName>
        <fullName evidence="8">Lipopolysaccharide biosynthesis protein</fullName>
    </submittedName>
</protein>
<feature type="transmembrane region" description="Helical" evidence="7">
    <location>
        <begin position="283"/>
        <end position="304"/>
    </location>
</feature>
<gene>
    <name evidence="8" type="ORF">E4O92_16010</name>
</gene>
<feature type="transmembrane region" description="Helical" evidence="7">
    <location>
        <begin position="377"/>
        <end position="394"/>
    </location>
</feature>
<evidence type="ECO:0000256" key="5">
    <source>
        <dbReference type="ARBA" id="ARBA00022989"/>
    </source>
</evidence>
<feature type="transmembrane region" description="Helical" evidence="7">
    <location>
        <begin position="44"/>
        <end position="68"/>
    </location>
</feature>
<evidence type="ECO:0000256" key="4">
    <source>
        <dbReference type="ARBA" id="ARBA00022692"/>
    </source>
</evidence>
<evidence type="ECO:0000256" key="3">
    <source>
        <dbReference type="ARBA" id="ARBA00022475"/>
    </source>
</evidence>
<reference evidence="8 9" key="1">
    <citation type="submission" date="2019-03" db="EMBL/GenBank/DDBJ databases">
        <title>Draft genome of Massilia hortus sp. nov., a novel bacterial species of the Oxalobacteraceae family.</title>
        <authorList>
            <person name="Peta V."/>
            <person name="Raths R."/>
            <person name="Bucking H."/>
        </authorList>
    </citation>
    <scope>NUCLEOTIDE SEQUENCE [LARGE SCALE GENOMIC DNA]</scope>
    <source>
        <strain evidence="8 9">ONC3</strain>
    </source>
</reference>
<keyword evidence="5 7" id="KW-1133">Transmembrane helix</keyword>
<keyword evidence="6 7" id="KW-0472">Membrane</keyword>
<comment type="subcellular location">
    <subcellularLocation>
        <location evidence="1">Cell membrane</location>
        <topology evidence="1">Multi-pass membrane protein</topology>
    </subcellularLocation>
</comment>